<sequence length="425" mass="45997">MALYRRWIGGSSDVVAGYTSSIQDDAEIAREVVEVMKAHAAHLAEAGLVPRGDGEAVLAALGEVRVEDLLRPGYEDVHEALEDYLIKKVGPAGGWVGLGRSRNDHVAAAIRLRLLRHMDNLSREVKGLMCVAARRAAEYADCVMPSFTHFQPAQPITFGHYLLALYELLSDLLSALSAVRPIVDKSPLGSGPSGGTSAPLDRKRLAQLAGFGGVVENTLYASSSRFFASLAASVVASALAELSRFVDDLVAWSSPLLGYVEPPAEHVSTSSIMPHKRNPVTLEVLRARISEAVADASALLAVQEKIGYGYSLDLQEATRHLWRVFKTAEEGVAVLRSFLEGMRFNCDKAYQDAKRYPTTSSDAAERLALGGVPFREAYFKTAEAVKAGSADLPDPREAVRRPVLGSPDPERVRNSAKEKLSICQQ</sequence>
<evidence type="ECO:0000256" key="3">
    <source>
        <dbReference type="SAM" id="MobiDB-lite"/>
    </source>
</evidence>
<dbReference type="PRINTS" id="PR00145">
    <property type="entry name" value="ARGSUCLYASE"/>
</dbReference>
<dbReference type="GO" id="GO:0004056">
    <property type="term" value="F:argininosuccinate lyase activity"/>
    <property type="evidence" value="ECO:0007669"/>
    <property type="project" value="UniProtKB-UniRule"/>
</dbReference>
<comment type="subcellular location">
    <subcellularLocation>
        <location evidence="1">Cytoplasm</location>
    </subcellularLocation>
</comment>
<organism evidence="5 6">
    <name type="scientific">Thermoproteus uzoniensis (strain 768-20)</name>
    <dbReference type="NCBI Taxonomy" id="999630"/>
    <lineage>
        <taxon>Archaea</taxon>
        <taxon>Thermoproteota</taxon>
        <taxon>Thermoprotei</taxon>
        <taxon>Thermoproteales</taxon>
        <taxon>Thermoproteaceae</taxon>
        <taxon>Thermoproteus</taxon>
    </lineage>
</organism>
<dbReference type="InterPro" id="IPR009049">
    <property type="entry name" value="Argininosuccinate_lyase"/>
</dbReference>
<dbReference type="InterPro" id="IPR022761">
    <property type="entry name" value="Fumarate_lyase_N"/>
</dbReference>
<dbReference type="Pfam" id="PF00206">
    <property type="entry name" value="Lyase_1"/>
    <property type="match status" value="1"/>
</dbReference>
<dbReference type="GO" id="GO:0005829">
    <property type="term" value="C:cytosol"/>
    <property type="evidence" value="ECO:0007669"/>
    <property type="project" value="TreeGrafter"/>
</dbReference>
<dbReference type="EMBL" id="CP002590">
    <property type="protein sequence ID" value="AEA12292.1"/>
    <property type="molecule type" value="Genomic_DNA"/>
</dbReference>
<dbReference type="Gene3D" id="1.10.275.10">
    <property type="entry name" value="Fumarase/aspartase (N-terminal domain)"/>
    <property type="match status" value="1"/>
</dbReference>
<evidence type="ECO:0000259" key="4">
    <source>
        <dbReference type="Pfam" id="PF00206"/>
    </source>
</evidence>
<dbReference type="OrthoDB" id="27337at2157"/>
<dbReference type="STRING" id="999630.TUZN_0806"/>
<dbReference type="AlphaFoldDB" id="F2L543"/>
<keyword evidence="1" id="KW-0055">Arginine biosynthesis</keyword>
<comment type="catalytic activity">
    <reaction evidence="1">
        <text>2-(N(omega)-L-arginino)succinate = fumarate + L-arginine</text>
        <dbReference type="Rhea" id="RHEA:24020"/>
        <dbReference type="ChEBI" id="CHEBI:29806"/>
        <dbReference type="ChEBI" id="CHEBI:32682"/>
        <dbReference type="ChEBI" id="CHEBI:57472"/>
        <dbReference type="EC" id="4.3.2.1"/>
    </reaction>
</comment>
<dbReference type="PANTHER" id="PTHR43814:SF1">
    <property type="entry name" value="ARGININOSUCCINATE LYASE"/>
    <property type="match status" value="1"/>
</dbReference>
<dbReference type="SUPFAM" id="SSF48557">
    <property type="entry name" value="L-aspartase-like"/>
    <property type="match status" value="1"/>
</dbReference>
<reference key="2">
    <citation type="submission" date="2011-03" db="EMBL/GenBank/DDBJ databases">
        <title>Complete genome sequence of the thermoacidophilic crenarchaeon Thermoproteus uzoniensis 768-20.</title>
        <authorList>
            <person name="Mardanov A.V."/>
            <person name="Gumerov V.M."/>
            <person name="Beletsky A.V."/>
            <person name="Prokofeva M.I."/>
            <person name="Bonch-Osmolovskaya E.A."/>
            <person name="Ravin N.V."/>
            <person name="Skryabin K.G."/>
        </authorList>
    </citation>
    <scope>NUCLEOTIDE SEQUENCE</scope>
    <source>
        <strain>768-20</strain>
    </source>
</reference>
<dbReference type="Proteomes" id="UP000008138">
    <property type="component" value="Chromosome"/>
</dbReference>
<keyword evidence="1" id="KW-0028">Amino-acid biosynthesis</keyword>
<evidence type="ECO:0000256" key="2">
    <source>
        <dbReference type="NCBIfam" id="TIGR00838"/>
    </source>
</evidence>
<dbReference type="PRINTS" id="PR00149">
    <property type="entry name" value="FUMRATELYASE"/>
</dbReference>
<name>F2L543_THEU7</name>
<accession>F2L543</accession>
<dbReference type="KEGG" id="tuz:TUZN_0806"/>
<reference evidence="5 6" key="1">
    <citation type="journal article" date="2011" name="J. Bacteriol.">
        <title>Complete genome sequence of the thermoacidophilic crenarchaeon Thermoproteus uzoniensis 768-20.</title>
        <authorList>
            <person name="Mardanov A.V."/>
            <person name="Gumerov V.M."/>
            <person name="Beletsky A.V."/>
            <person name="Prokofeva M.I."/>
            <person name="Bonch-Osmolovskaya E.A."/>
            <person name="Ravin N.V."/>
            <person name="Skryabin K.G."/>
        </authorList>
    </citation>
    <scope>NUCLEOTIDE SEQUENCE [LARGE SCALE GENOMIC DNA]</scope>
    <source>
        <strain evidence="5 6">768-20</strain>
    </source>
</reference>
<feature type="domain" description="Fumarate lyase N-terminal" evidence="4">
    <location>
        <begin position="15"/>
        <end position="287"/>
    </location>
</feature>
<proteinExistence type="inferred from homology"/>
<dbReference type="HOGENOM" id="CLU_027272_2_0_2"/>
<dbReference type="GO" id="GO:0042450">
    <property type="term" value="P:L-arginine biosynthetic process via ornithine"/>
    <property type="evidence" value="ECO:0007669"/>
    <property type="project" value="UniProtKB-UniRule"/>
</dbReference>
<dbReference type="HAMAP" id="MF_00006">
    <property type="entry name" value="Arg_succ_lyase"/>
    <property type="match status" value="1"/>
</dbReference>
<keyword evidence="1 5" id="KW-0456">Lyase</keyword>
<feature type="compositionally biased region" description="Basic and acidic residues" evidence="3">
    <location>
        <begin position="408"/>
        <end position="425"/>
    </location>
</feature>
<dbReference type="InterPro" id="IPR000362">
    <property type="entry name" value="Fumarate_lyase_fam"/>
</dbReference>
<gene>
    <name evidence="1" type="primary">argH</name>
    <name evidence="5" type="ordered locus">TUZN_0806</name>
</gene>
<dbReference type="EC" id="4.3.2.1" evidence="1 2"/>
<dbReference type="RefSeq" id="WP_013679628.1">
    <property type="nucleotide sequence ID" value="NC_015315.1"/>
</dbReference>
<dbReference type="Gene3D" id="1.10.40.30">
    <property type="entry name" value="Fumarase/aspartase (C-terminal domain)"/>
    <property type="match status" value="1"/>
</dbReference>
<comment type="pathway">
    <text evidence="1">Amino-acid biosynthesis; L-arginine biosynthesis; L-arginine from L-ornithine and carbamoyl phosphate: step 3/3.</text>
</comment>
<comment type="similarity">
    <text evidence="1">Belongs to the lyase 1 family. Argininosuccinate lyase subfamily.</text>
</comment>
<keyword evidence="6" id="KW-1185">Reference proteome</keyword>
<evidence type="ECO:0000313" key="5">
    <source>
        <dbReference type="EMBL" id="AEA12292.1"/>
    </source>
</evidence>
<feature type="region of interest" description="Disordered" evidence="3">
    <location>
        <begin position="387"/>
        <end position="425"/>
    </location>
</feature>
<dbReference type="eggNOG" id="arCOG01748">
    <property type="taxonomic scope" value="Archaea"/>
</dbReference>
<dbReference type="UniPathway" id="UPA00068">
    <property type="reaction ID" value="UER00114"/>
</dbReference>
<dbReference type="GeneID" id="10360341"/>
<dbReference type="CDD" id="cd01359">
    <property type="entry name" value="Argininosuccinate_lyase"/>
    <property type="match status" value="1"/>
</dbReference>
<keyword evidence="1" id="KW-0963">Cytoplasm</keyword>
<dbReference type="PANTHER" id="PTHR43814">
    <property type="entry name" value="ARGININOSUCCINATE LYASE"/>
    <property type="match status" value="1"/>
</dbReference>
<dbReference type="NCBIfam" id="TIGR00838">
    <property type="entry name" value="argH"/>
    <property type="match status" value="1"/>
</dbReference>
<evidence type="ECO:0000256" key="1">
    <source>
        <dbReference type="HAMAP-Rule" id="MF_00006"/>
    </source>
</evidence>
<dbReference type="InterPro" id="IPR024083">
    <property type="entry name" value="Fumarase/histidase_N"/>
</dbReference>
<evidence type="ECO:0000313" key="6">
    <source>
        <dbReference type="Proteomes" id="UP000008138"/>
    </source>
</evidence>
<protein>
    <recommendedName>
        <fullName evidence="1 2">Argininosuccinate lyase</fullName>
        <shortName evidence="1">ASAL</shortName>
        <ecNumber evidence="1 2">4.3.2.1</ecNumber>
    </recommendedName>
    <alternativeName>
        <fullName evidence="1">Arginosuccinase</fullName>
    </alternativeName>
</protein>
<dbReference type="InterPro" id="IPR008948">
    <property type="entry name" value="L-Aspartase-like"/>
</dbReference>
<dbReference type="Gene3D" id="1.20.200.10">
    <property type="entry name" value="Fumarase/aspartase (Central domain)"/>
    <property type="match status" value="1"/>
</dbReference>